<evidence type="ECO:0000313" key="8">
    <source>
        <dbReference type="Proteomes" id="UP000269198"/>
    </source>
</evidence>
<dbReference type="InterPro" id="IPR020846">
    <property type="entry name" value="MFS_dom"/>
</dbReference>
<feature type="transmembrane region" description="Helical" evidence="5">
    <location>
        <begin position="52"/>
        <end position="70"/>
    </location>
</feature>
<dbReference type="Pfam" id="PF07690">
    <property type="entry name" value="MFS_1"/>
    <property type="match status" value="1"/>
</dbReference>
<feature type="transmembrane region" description="Helical" evidence="5">
    <location>
        <begin position="412"/>
        <end position="432"/>
    </location>
</feature>
<feature type="transmembrane region" description="Helical" evidence="5">
    <location>
        <begin position="116"/>
        <end position="138"/>
    </location>
</feature>
<feature type="domain" description="Major facilitator superfamily (MFS) profile" evidence="6">
    <location>
        <begin position="51"/>
        <end position="440"/>
    </location>
</feature>
<dbReference type="CDD" id="cd17339">
    <property type="entry name" value="MFS_NIMT_CynX_like"/>
    <property type="match status" value="1"/>
</dbReference>
<dbReference type="AlphaFoldDB" id="A0A3N0EI99"/>
<dbReference type="OrthoDB" id="5317164at2"/>
<dbReference type="PANTHER" id="PTHR23523">
    <property type="match status" value="1"/>
</dbReference>
<feature type="transmembrane region" description="Helical" evidence="5">
    <location>
        <begin position="90"/>
        <end position="109"/>
    </location>
</feature>
<evidence type="ECO:0000256" key="1">
    <source>
        <dbReference type="ARBA" id="ARBA00004651"/>
    </source>
</evidence>
<dbReference type="Proteomes" id="UP000269198">
    <property type="component" value="Unassembled WGS sequence"/>
</dbReference>
<dbReference type="InterPro" id="IPR052524">
    <property type="entry name" value="MFS_Cyanate_Porter"/>
</dbReference>
<protein>
    <submittedName>
        <fullName evidence="7">MFS transporter</fullName>
    </submittedName>
</protein>
<sequence length="440" mass="45595">MFRPRPARSAGFRLVDGHGRTTEVRLPAGADRRAERTGGSPDIARPASSPPLWFAALCVVAVALNLRLPITAVPPVLDQIQREEQFSGAVASLLVSIPVACFALFSTLAARMGHRWGLSTMIGASLVVMLVGFGIRWFPNQAGLFVGTAVLGIAITVGNVLLPPLVKRDHPDHAGVLTGLYSMALYLGAALGAGLTLPVQHAAGIGWRSAVVLWGVLPAMALLVWLARMPLDRSARGREQQPDPTQPGSPRPSLWASPTAWAVTLVFAIPALLFYALSAWLPTILMSEGMSPVRAGAMLSLVNIAAVPAALGAGILISRTRGQVWLIAATGALLVVPILGLWSGATGATELWSVLLGVGLGGGTAIGYALPLLRSADVATAARLTAMAQTAGFMLCATGPVTMGALHDITGSWASSLTALVVCSVVLVMAGFRAGRGTTV</sequence>
<feature type="transmembrane region" description="Helical" evidence="5">
    <location>
        <begin position="174"/>
        <end position="199"/>
    </location>
</feature>
<gene>
    <name evidence="7" type="ORF">EFW17_01430</name>
</gene>
<name>A0A3N0EI99_9ACTN</name>
<evidence type="ECO:0000256" key="2">
    <source>
        <dbReference type="ARBA" id="ARBA00022692"/>
    </source>
</evidence>
<feature type="transmembrane region" description="Helical" evidence="5">
    <location>
        <begin position="324"/>
        <end position="345"/>
    </location>
</feature>
<proteinExistence type="predicted"/>
<evidence type="ECO:0000259" key="6">
    <source>
        <dbReference type="PROSITE" id="PS50850"/>
    </source>
</evidence>
<dbReference type="SUPFAM" id="SSF103473">
    <property type="entry name" value="MFS general substrate transporter"/>
    <property type="match status" value="1"/>
</dbReference>
<organism evidence="7 8">
    <name type="scientific">Halostreptopolyspora alba</name>
    <dbReference type="NCBI Taxonomy" id="2487137"/>
    <lineage>
        <taxon>Bacteria</taxon>
        <taxon>Bacillati</taxon>
        <taxon>Actinomycetota</taxon>
        <taxon>Actinomycetes</taxon>
        <taxon>Streptosporangiales</taxon>
        <taxon>Nocardiopsidaceae</taxon>
        <taxon>Halostreptopolyspora</taxon>
    </lineage>
</organism>
<evidence type="ECO:0000256" key="5">
    <source>
        <dbReference type="SAM" id="Phobius"/>
    </source>
</evidence>
<dbReference type="PANTHER" id="PTHR23523:SF2">
    <property type="entry name" value="2-NITROIMIDAZOLE TRANSPORTER"/>
    <property type="match status" value="1"/>
</dbReference>
<dbReference type="PROSITE" id="PS50850">
    <property type="entry name" value="MFS"/>
    <property type="match status" value="1"/>
</dbReference>
<feature type="transmembrane region" description="Helical" evidence="5">
    <location>
        <begin position="260"/>
        <end position="281"/>
    </location>
</feature>
<feature type="transmembrane region" description="Helical" evidence="5">
    <location>
        <begin position="144"/>
        <end position="162"/>
    </location>
</feature>
<dbReference type="EMBL" id="RJMB01000001">
    <property type="protein sequence ID" value="RNL87502.1"/>
    <property type="molecule type" value="Genomic_DNA"/>
</dbReference>
<reference evidence="7 8" key="1">
    <citation type="submission" date="2018-11" db="EMBL/GenBank/DDBJ databases">
        <title>The genome draft of YIM 96095.</title>
        <authorList>
            <person name="Tang S.-K."/>
            <person name="Chunyu W.-X."/>
            <person name="Feng Y.-Z."/>
        </authorList>
    </citation>
    <scope>NUCLEOTIDE SEQUENCE [LARGE SCALE GENOMIC DNA]</scope>
    <source>
        <strain evidence="7 8">YIM 96095</strain>
    </source>
</reference>
<comment type="subcellular location">
    <subcellularLocation>
        <location evidence="1">Cell membrane</location>
        <topology evidence="1">Multi-pass membrane protein</topology>
    </subcellularLocation>
</comment>
<feature type="transmembrane region" description="Helical" evidence="5">
    <location>
        <begin position="384"/>
        <end position="406"/>
    </location>
</feature>
<feature type="transmembrane region" description="Helical" evidence="5">
    <location>
        <begin position="205"/>
        <end position="226"/>
    </location>
</feature>
<dbReference type="Gene3D" id="1.20.1250.20">
    <property type="entry name" value="MFS general substrate transporter like domains"/>
    <property type="match status" value="1"/>
</dbReference>
<keyword evidence="2 5" id="KW-0812">Transmembrane</keyword>
<dbReference type="GO" id="GO:0005886">
    <property type="term" value="C:plasma membrane"/>
    <property type="evidence" value="ECO:0007669"/>
    <property type="project" value="UniProtKB-SubCell"/>
</dbReference>
<dbReference type="InterPro" id="IPR036259">
    <property type="entry name" value="MFS_trans_sf"/>
</dbReference>
<keyword evidence="8" id="KW-1185">Reference proteome</keyword>
<comment type="caution">
    <text evidence="7">The sequence shown here is derived from an EMBL/GenBank/DDBJ whole genome shotgun (WGS) entry which is preliminary data.</text>
</comment>
<evidence type="ECO:0000256" key="3">
    <source>
        <dbReference type="ARBA" id="ARBA00022989"/>
    </source>
</evidence>
<accession>A0A3N0EI99</accession>
<feature type="transmembrane region" description="Helical" evidence="5">
    <location>
        <begin position="351"/>
        <end position="372"/>
    </location>
</feature>
<dbReference type="GO" id="GO:0022857">
    <property type="term" value="F:transmembrane transporter activity"/>
    <property type="evidence" value="ECO:0007669"/>
    <property type="project" value="InterPro"/>
</dbReference>
<evidence type="ECO:0000256" key="4">
    <source>
        <dbReference type="ARBA" id="ARBA00023136"/>
    </source>
</evidence>
<feature type="transmembrane region" description="Helical" evidence="5">
    <location>
        <begin position="293"/>
        <end position="317"/>
    </location>
</feature>
<evidence type="ECO:0000313" key="7">
    <source>
        <dbReference type="EMBL" id="RNL87502.1"/>
    </source>
</evidence>
<dbReference type="InterPro" id="IPR011701">
    <property type="entry name" value="MFS"/>
</dbReference>
<keyword evidence="4 5" id="KW-0472">Membrane</keyword>
<keyword evidence="3 5" id="KW-1133">Transmembrane helix</keyword>